<dbReference type="InterPro" id="IPR036291">
    <property type="entry name" value="NAD(P)-bd_dom_sf"/>
</dbReference>
<dbReference type="CDD" id="cd05300">
    <property type="entry name" value="2-Hacid_dh_1"/>
    <property type="match status" value="1"/>
</dbReference>
<dbReference type="Proteomes" id="UP000824101">
    <property type="component" value="Unassembled WGS sequence"/>
</dbReference>
<dbReference type="SUPFAM" id="SSF52283">
    <property type="entry name" value="Formate/glycerate dehydrogenase catalytic domain-like"/>
    <property type="match status" value="1"/>
</dbReference>
<gene>
    <name evidence="7" type="ORF">IAA17_06570</name>
</gene>
<feature type="domain" description="D-isomer specific 2-hydroxyacid dehydrogenase catalytic" evidence="5">
    <location>
        <begin position="5"/>
        <end position="313"/>
    </location>
</feature>
<evidence type="ECO:0000313" key="7">
    <source>
        <dbReference type="EMBL" id="HIZ79436.1"/>
    </source>
</evidence>
<evidence type="ECO:0000313" key="8">
    <source>
        <dbReference type="Proteomes" id="UP000824101"/>
    </source>
</evidence>
<comment type="similarity">
    <text evidence="1 4">Belongs to the D-isomer specific 2-hydroxyacid dehydrogenase family.</text>
</comment>
<dbReference type="EMBL" id="DXBC01000102">
    <property type="protein sequence ID" value="HIZ79436.1"/>
    <property type="molecule type" value="Genomic_DNA"/>
</dbReference>
<dbReference type="GO" id="GO:0016616">
    <property type="term" value="F:oxidoreductase activity, acting on the CH-OH group of donors, NAD or NADP as acceptor"/>
    <property type="evidence" value="ECO:0007669"/>
    <property type="project" value="InterPro"/>
</dbReference>
<comment type="caution">
    <text evidence="7">The sequence shown here is derived from an EMBL/GenBank/DDBJ whole genome shotgun (WGS) entry which is preliminary data.</text>
</comment>
<dbReference type="SUPFAM" id="SSF51735">
    <property type="entry name" value="NAD(P)-binding Rossmann-fold domains"/>
    <property type="match status" value="1"/>
</dbReference>
<evidence type="ECO:0000256" key="4">
    <source>
        <dbReference type="RuleBase" id="RU003719"/>
    </source>
</evidence>
<dbReference type="Pfam" id="PF00389">
    <property type="entry name" value="2-Hacid_dh"/>
    <property type="match status" value="1"/>
</dbReference>
<keyword evidence="2 4" id="KW-0560">Oxidoreductase</keyword>
<evidence type="ECO:0000259" key="6">
    <source>
        <dbReference type="Pfam" id="PF02826"/>
    </source>
</evidence>
<keyword evidence="3" id="KW-0520">NAD</keyword>
<dbReference type="InterPro" id="IPR006139">
    <property type="entry name" value="D-isomer_2_OHA_DH_cat_dom"/>
</dbReference>
<dbReference type="GO" id="GO:0051287">
    <property type="term" value="F:NAD binding"/>
    <property type="evidence" value="ECO:0007669"/>
    <property type="project" value="InterPro"/>
</dbReference>
<proteinExistence type="inferred from homology"/>
<dbReference type="PANTHER" id="PTHR43333">
    <property type="entry name" value="2-HACID_DH_C DOMAIN-CONTAINING PROTEIN"/>
    <property type="match status" value="1"/>
</dbReference>
<organism evidence="7 8">
    <name type="scientific">Candidatus Lachnoclostridium stercorigallinarum</name>
    <dbReference type="NCBI Taxonomy" id="2838634"/>
    <lineage>
        <taxon>Bacteria</taxon>
        <taxon>Bacillati</taxon>
        <taxon>Bacillota</taxon>
        <taxon>Clostridia</taxon>
        <taxon>Lachnospirales</taxon>
        <taxon>Lachnospiraceae</taxon>
    </lineage>
</organism>
<dbReference type="Pfam" id="PF02826">
    <property type="entry name" value="2-Hacid_dh_C"/>
    <property type="match status" value="1"/>
</dbReference>
<evidence type="ECO:0000259" key="5">
    <source>
        <dbReference type="Pfam" id="PF00389"/>
    </source>
</evidence>
<dbReference type="PANTHER" id="PTHR43333:SF1">
    <property type="entry name" value="D-ISOMER SPECIFIC 2-HYDROXYACID DEHYDROGENASE NAD-BINDING DOMAIN-CONTAINING PROTEIN"/>
    <property type="match status" value="1"/>
</dbReference>
<dbReference type="Gene3D" id="3.40.50.720">
    <property type="entry name" value="NAD(P)-binding Rossmann-like Domain"/>
    <property type="match status" value="2"/>
</dbReference>
<sequence>MKTILIVMPFQEKHRTYVEAIGKDCRFCYSSREAVTPEDVRNAEIILGNVPPHLLADAEKLEWIQLNSAGSDAYCAPGILRPDVLLTSASGAYGLAVAEGMLAMTMALCRKMDLYAGNQAKKLWQAEGEISSVWNSTSLILGLGDIGQEYARRMKALGSYTIGIRRNVSEKPDYMDELHTMDDLEKLLPRADFVAMSLPSTSETHHLMDEKRLLMMKKGSYLINAGRGDAVDCDALNQVLHRGVSLAGCALDVTEPEPLPADHPLWDAPRAIIMPHCAGGFHLPETFERVVRITGENLGKFLAGDREKMRNVVSH</sequence>
<evidence type="ECO:0000256" key="1">
    <source>
        <dbReference type="ARBA" id="ARBA00005854"/>
    </source>
</evidence>
<accession>A0A9D2GJ05</accession>
<feature type="domain" description="D-isomer specific 2-hydroxyacid dehydrogenase NAD-binding" evidence="6">
    <location>
        <begin position="102"/>
        <end position="278"/>
    </location>
</feature>
<reference evidence="7" key="1">
    <citation type="journal article" date="2021" name="PeerJ">
        <title>Extensive microbial diversity within the chicken gut microbiome revealed by metagenomics and culture.</title>
        <authorList>
            <person name="Gilroy R."/>
            <person name="Ravi A."/>
            <person name="Getino M."/>
            <person name="Pursley I."/>
            <person name="Horton D.L."/>
            <person name="Alikhan N.F."/>
            <person name="Baker D."/>
            <person name="Gharbi K."/>
            <person name="Hall N."/>
            <person name="Watson M."/>
            <person name="Adriaenssens E.M."/>
            <person name="Foster-Nyarko E."/>
            <person name="Jarju S."/>
            <person name="Secka A."/>
            <person name="Antonio M."/>
            <person name="Oren A."/>
            <person name="Chaudhuri R.R."/>
            <person name="La Ragione R."/>
            <person name="Hildebrand F."/>
            <person name="Pallen M.J."/>
        </authorList>
    </citation>
    <scope>NUCLEOTIDE SEQUENCE</scope>
    <source>
        <strain evidence="7">ChiBcec1-1093</strain>
    </source>
</reference>
<dbReference type="InterPro" id="IPR006140">
    <property type="entry name" value="D-isomer_DH_NAD-bd"/>
</dbReference>
<name>A0A9D2GJ05_9FIRM</name>
<dbReference type="AlphaFoldDB" id="A0A9D2GJ05"/>
<reference evidence="7" key="2">
    <citation type="submission" date="2021-04" db="EMBL/GenBank/DDBJ databases">
        <authorList>
            <person name="Gilroy R."/>
        </authorList>
    </citation>
    <scope>NUCLEOTIDE SEQUENCE</scope>
    <source>
        <strain evidence="7">ChiBcec1-1093</strain>
    </source>
</reference>
<evidence type="ECO:0000256" key="3">
    <source>
        <dbReference type="ARBA" id="ARBA00023027"/>
    </source>
</evidence>
<protein>
    <submittedName>
        <fullName evidence="7">D-2-hydroxyacid dehydrogenase</fullName>
    </submittedName>
</protein>
<evidence type="ECO:0000256" key="2">
    <source>
        <dbReference type="ARBA" id="ARBA00023002"/>
    </source>
</evidence>